<evidence type="ECO:0000256" key="8">
    <source>
        <dbReference type="ARBA" id="ARBA00022771"/>
    </source>
</evidence>
<dbReference type="GO" id="GO:0004518">
    <property type="term" value="F:nuclease activity"/>
    <property type="evidence" value="ECO:0007669"/>
    <property type="project" value="UniProtKB-KW"/>
</dbReference>
<evidence type="ECO:0000256" key="2">
    <source>
        <dbReference type="ARBA" id="ARBA00022490"/>
    </source>
</evidence>
<comment type="subcellular location">
    <subcellularLocation>
        <location evidence="1">Cytoplasm</location>
    </subcellularLocation>
</comment>
<accession>A0A7W6HT45</accession>
<dbReference type="GO" id="GO:0005737">
    <property type="term" value="C:cytoplasm"/>
    <property type="evidence" value="ECO:0007669"/>
    <property type="project" value="UniProtKB-SubCell"/>
</dbReference>
<name>A0A7W6HT45_9BACT</name>
<comment type="caution">
    <text evidence="18">The sequence shown here is derived from an EMBL/GenBank/DDBJ whole genome shotgun (WGS) entry which is preliminary data.</text>
</comment>
<keyword evidence="11" id="KW-0267">Excision nuclease</keyword>
<keyword evidence="7" id="KW-0228">DNA excision</keyword>
<evidence type="ECO:0000256" key="7">
    <source>
        <dbReference type="ARBA" id="ARBA00022769"/>
    </source>
</evidence>
<evidence type="ECO:0000256" key="5">
    <source>
        <dbReference type="ARBA" id="ARBA00022741"/>
    </source>
</evidence>
<keyword evidence="19" id="KW-1185">Reference proteome</keyword>
<dbReference type="GO" id="GO:0006289">
    <property type="term" value="P:nucleotide-excision repair"/>
    <property type="evidence" value="ECO:0007669"/>
    <property type="project" value="InterPro"/>
</dbReference>
<dbReference type="Gene3D" id="1.20.1580.10">
    <property type="entry name" value="ABC transporter ATPase like domain"/>
    <property type="match status" value="4"/>
</dbReference>
<dbReference type="GO" id="GO:0003677">
    <property type="term" value="F:DNA binding"/>
    <property type="evidence" value="ECO:0007669"/>
    <property type="project" value="UniProtKB-KW"/>
</dbReference>
<keyword evidence="8" id="KW-0863">Zinc-finger</keyword>
<evidence type="ECO:0000256" key="13">
    <source>
        <dbReference type="ARBA" id="ARBA00023204"/>
    </source>
</evidence>
<dbReference type="AlphaFoldDB" id="A0A7W6HT45"/>
<dbReference type="Gene3D" id="3.30.190.20">
    <property type="match status" value="1"/>
</dbReference>
<evidence type="ECO:0000256" key="4">
    <source>
        <dbReference type="ARBA" id="ARBA00022737"/>
    </source>
</evidence>
<keyword evidence="10" id="KW-0067">ATP-binding</keyword>
<keyword evidence="13" id="KW-0234">DNA repair</keyword>
<proteinExistence type="inferred from homology"/>
<dbReference type="InterPro" id="IPR027417">
    <property type="entry name" value="P-loop_NTPase"/>
</dbReference>
<dbReference type="InterPro" id="IPR041552">
    <property type="entry name" value="UvrA_DNA-bd"/>
</dbReference>
<evidence type="ECO:0000256" key="15">
    <source>
        <dbReference type="ARBA" id="ARBA00039316"/>
    </source>
</evidence>
<dbReference type="PROSITE" id="PS00211">
    <property type="entry name" value="ABC_TRANSPORTER_1"/>
    <property type="match status" value="1"/>
</dbReference>
<keyword evidence="12" id="KW-0238">DNA-binding</keyword>
<dbReference type="GO" id="GO:0009380">
    <property type="term" value="C:excinuclease repair complex"/>
    <property type="evidence" value="ECO:0007669"/>
    <property type="project" value="InterPro"/>
</dbReference>
<evidence type="ECO:0000256" key="10">
    <source>
        <dbReference type="ARBA" id="ARBA00022840"/>
    </source>
</evidence>
<sequence>MSKQSIELKGIRVHNLKNINLNIKLNQFVVITGVSGSGKSSLAFDTLYAEGQRRYVESLSSYARQFLGRLNKPECDYIKGIPPAVAIEQKVNTSNPRSTVGTSTELYDYIKLLYARIGKTYSPISGEEVKRHSVDDIYSYILEGHTDQTVVIMAKLAETTNENLPLLISQGFSRIKYGDEFIRISDLIEKNIPVDSSKEMFLVIDRTRINDEKDTVSRIKDSVETALYEGNGTCYIDIDGVTRSFSNKFEADGIEFQIPTINTFSFNSPIGACPKCEGYGKILGIDEDLVVPNKSLSVYDDAVMCWRGEKMSEWKHFFVQHAHKINFPVHTPYFELTAKEKDLLWNSENGIYAFFEYLESKKFKIQNRVMIARYTGKTKCPVCQGTRLKKEATYVKINNHSITELVDMPISELKVYFDNLQLSEHDKTIAARVLPDIHNRIDFLLDVGLGYLTLNRLSSSLSGGESQRINLATSLGSALVGSLYILDEPSIGLHSRDTDRLIQVLHRLRDIGNTVVVVEHDEDIIKAADEIIDVGPLAGRLGGEIVYQGTLKNLKKADTLTADYIYGKKSIPVPAKRRKSNRYILLSGATENNLKNIDVKIPLGIMTAVTGVSGSGKSTLIKTILVPALKKYYGDYSDCTGSFNRLSGDVDSIHGVEFIDQNPIGKSSRSNPVTYLKAWDDIRKIFADEKLSKLNGFKPAHFSFNVPGGRCEECQGEGIIKVEMQFMADVYLECEHCKGKRFKDEVLEVKYKGLNIYDILEMTVNQAVEFFSSGTSHSERSIVSKLQKLIDVGLGYIKLGQASSTLSGGESQRVKLAYHLSQENAEPTLFVFDEPTTGLHFHDIHKLMDSLNALIERGHTVLIIEHNMDVIKCADNIIDLGPEGGNEGGYLVFEGTPEELITCETSYTGKYLAEKLQENK</sequence>
<dbReference type="GeneID" id="93100720"/>
<dbReference type="Pfam" id="PF17755">
    <property type="entry name" value="UvrA_DNA-bind"/>
    <property type="match status" value="1"/>
</dbReference>
<evidence type="ECO:0000256" key="3">
    <source>
        <dbReference type="ARBA" id="ARBA00022723"/>
    </source>
</evidence>
<dbReference type="InterPro" id="IPR041102">
    <property type="entry name" value="UvrA_inter"/>
</dbReference>
<dbReference type="RefSeq" id="WP_124317065.1">
    <property type="nucleotide sequence ID" value="NZ_AP028155.1"/>
</dbReference>
<keyword evidence="2" id="KW-0963">Cytoplasm</keyword>
<evidence type="ECO:0000313" key="19">
    <source>
        <dbReference type="Proteomes" id="UP000546007"/>
    </source>
</evidence>
<gene>
    <name evidence="18" type="ORF">GGR14_000267</name>
</gene>
<dbReference type="GO" id="GO:0016887">
    <property type="term" value="F:ATP hydrolysis activity"/>
    <property type="evidence" value="ECO:0007669"/>
    <property type="project" value="InterPro"/>
</dbReference>
<keyword evidence="3" id="KW-0479">Metal-binding</keyword>
<evidence type="ECO:0000256" key="12">
    <source>
        <dbReference type="ARBA" id="ARBA00023125"/>
    </source>
</evidence>
<keyword evidence="5" id="KW-0547">Nucleotide-binding</keyword>
<dbReference type="PANTHER" id="PTHR43152:SF3">
    <property type="entry name" value="UVRABC SYSTEM PROTEIN A"/>
    <property type="match status" value="1"/>
</dbReference>
<dbReference type="Pfam" id="PF17760">
    <property type="entry name" value="UvrA_inter"/>
    <property type="match status" value="1"/>
</dbReference>
<protein>
    <recommendedName>
        <fullName evidence="15">UvrABC system protein A</fullName>
    </recommendedName>
    <alternativeName>
        <fullName evidence="16">Excinuclease ABC subunit A</fullName>
    </alternativeName>
</protein>
<keyword evidence="6" id="KW-0227">DNA damage</keyword>
<dbReference type="NCBIfam" id="TIGR00630">
    <property type="entry name" value="uvra"/>
    <property type="match status" value="1"/>
</dbReference>
<dbReference type="Gene3D" id="1.10.8.280">
    <property type="entry name" value="ABC transporter ATPase domain-like"/>
    <property type="match status" value="1"/>
</dbReference>
<dbReference type="InterPro" id="IPR003439">
    <property type="entry name" value="ABC_transporter-like_ATP-bd"/>
</dbReference>
<comment type="similarity">
    <text evidence="14">Belongs to the ABC transporter superfamily. UvrA family.</text>
</comment>
<evidence type="ECO:0000256" key="9">
    <source>
        <dbReference type="ARBA" id="ARBA00022833"/>
    </source>
</evidence>
<dbReference type="InterPro" id="IPR004602">
    <property type="entry name" value="UvrA"/>
</dbReference>
<dbReference type="InterPro" id="IPR017871">
    <property type="entry name" value="ABC_transporter-like_CS"/>
</dbReference>
<dbReference type="PROSITE" id="PS50893">
    <property type="entry name" value="ABC_TRANSPORTER_2"/>
    <property type="match status" value="1"/>
</dbReference>
<evidence type="ECO:0000313" key="18">
    <source>
        <dbReference type="EMBL" id="MBB4024506.1"/>
    </source>
</evidence>
<evidence type="ECO:0000256" key="1">
    <source>
        <dbReference type="ARBA" id="ARBA00004496"/>
    </source>
</evidence>
<evidence type="ECO:0000256" key="11">
    <source>
        <dbReference type="ARBA" id="ARBA00022881"/>
    </source>
</evidence>
<keyword evidence="4" id="KW-0677">Repeat</keyword>
<evidence type="ECO:0000259" key="17">
    <source>
        <dbReference type="PROSITE" id="PS50893"/>
    </source>
</evidence>
<keyword evidence="9" id="KW-0862">Zinc</keyword>
<evidence type="ECO:0000256" key="16">
    <source>
        <dbReference type="ARBA" id="ARBA00042156"/>
    </source>
</evidence>
<evidence type="ECO:0000256" key="14">
    <source>
        <dbReference type="ARBA" id="ARBA00038000"/>
    </source>
</evidence>
<dbReference type="Proteomes" id="UP000546007">
    <property type="component" value="Unassembled WGS sequence"/>
</dbReference>
<reference evidence="18 19" key="1">
    <citation type="submission" date="2020-08" db="EMBL/GenBank/DDBJ databases">
        <title>Genomic Encyclopedia of Type Strains, Phase IV (KMG-IV): sequencing the most valuable type-strain genomes for metagenomic binning, comparative biology and taxonomic classification.</title>
        <authorList>
            <person name="Goeker M."/>
        </authorList>
    </citation>
    <scope>NUCLEOTIDE SEQUENCE [LARGE SCALE GENOMIC DNA]</scope>
    <source>
        <strain evidence="18 19">DSM 105721</strain>
    </source>
</reference>
<dbReference type="SUPFAM" id="SSF52540">
    <property type="entry name" value="P-loop containing nucleoside triphosphate hydrolases"/>
    <property type="match status" value="2"/>
</dbReference>
<evidence type="ECO:0000256" key="6">
    <source>
        <dbReference type="ARBA" id="ARBA00022763"/>
    </source>
</evidence>
<dbReference type="PANTHER" id="PTHR43152">
    <property type="entry name" value="UVRABC SYSTEM PROTEIN A"/>
    <property type="match status" value="1"/>
</dbReference>
<dbReference type="GO" id="GO:0008270">
    <property type="term" value="F:zinc ion binding"/>
    <property type="evidence" value="ECO:0007669"/>
    <property type="project" value="UniProtKB-KW"/>
</dbReference>
<dbReference type="EMBL" id="JACIES010000001">
    <property type="protein sequence ID" value="MBB4024506.1"/>
    <property type="molecule type" value="Genomic_DNA"/>
</dbReference>
<feature type="domain" description="ABC transporter" evidence="17">
    <location>
        <begin position="577"/>
        <end position="913"/>
    </location>
</feature>
<dbReference type="OrthoDB" id="9809851at2"/>
<dbReference type="Gene3D" id="3.40.50.300">
    <property type="entry name" value="P-loop containing nucleotide triphosphate hydrolases"/>
    <property type="match status" value="3"/>
</dbReference>
<dbReference type="GO" id="GO:0005524">
    <property type="term" value="F:ATP binding"/>
    <property type="evidence" value="ECO:0007669"/>
    <property type="project" value="UniProtKB-KW"/>
</dbReference>
<organism evidence="18 19">
    <name type="scientific">Butyricimonas faecihominis</name>
    <dbReference type="NCBI Taxonomy" id="1472416"/>
    <lineage>
        <taxon>Bacteria</taxon>
        <taxon>Pseudomonadati</taxon>
        <taxon>Bacteroidota</taxon>
        <taxon>Bacteroidia</taxon>
        <taxon>Bacteroidales</taxon>
        <taxon>Odoribacteraceae</taxon>
        <taxon>Butyricimonas</taxon>
    </lineage>
</organism>